<dbReference type="InterPro" id="IPR002909">
    <property type="entry name" value="IPT_dom"/>
</dbReference>
<dbReference type="PANTHER" id="PTHR10747">
    <property type="entry name" value="TRANSCRIPTION FACTOR COE FAMILY MEMBER"/>
    <property type="match status" value="1"/>
</dbReference>
<evidence type="ECO:0000256" key="10">
    <source>
        <dbReference type="RuleBase" id="RU004489"/>
    </source>
</evidence>
<evidence type="ECO:0000313" key="14">
    <source>
        <dbReference type="EMBL" id="ADQ39027.1"/>
    </source>
</evidence>
<evidence type="ECO:0000256" key="4">
    <source>
        <dbReference type="ARBA" id="ARBA00022771"/>
    </source>
</evidence>
<dbReference type="GO" id="GO:0003677">
    <property type="term" value="F:DNA binding"/>
    <property type="evidence" value="ECO:0007669"/>
    <property type="project" value="UniProtKB-KW"/>
</dbReference>
<evidence type="ECO:0000256" key="6">
    <source>
        <dbReference type="ARBA" id="ARBA00023015"/>
    </source>
</evidence>
<evidence type="ECO:0000256" key="9">
    <source>
        <dbReference type="ARBA" id="ARBA00023242"/>
    </source>
</evidence>
<feature type="compositionally biased region" description="Pro residues" evidence="11">
    <location>
        <begin position="343"/>
        <end position="357"/>
    </location>
</feature>
<keyword evidence="7 10" id="KW-0238">DNA-binding</keyword>
<feature type="domain" description="IPT/TIG" evidence="12">
    <location>
        <begin position="209"/>
        <end position="281"/>
    </location>
</feature>
<evidence type="ECO:0000256" key="3">
    <source>
        <dbReference type="ARBA" id="ARBA00022723"/>
    </source>
</evidence>
<dbReference type="HOGENOM" id="CLU_608742_0_0_1"/>
<keyword evidence="10" id="KW-0217">Developmental protein</keyword>
<reference evidence="14" key="1">
    <citation type="journal article" date="2010" name="Dev. Genes Evol.">
        <title>Developmental expression of COE across the Metazoa supports a conserved role in neuronal cell-type specification and mesodermal development.</title>
        <authorList>
            <person name="Jackson D.J."/>
            <person name="Meyer N.P."/>
            <person name="Seaver E."/>
            <person name="Pang K."/>
            <person name="McDougall C."/>
            <person name="Moy V.N."/>
            <person name="Gordon K."/>
            <person name="Degnan B.M."/>
            <person name="Martindale M.Q."/>
            <person name="Burke R.D."/>
            <person name="Peterson K.J."/>
        </authorList>
    </citation>
    <scope>NUCLEOTIDE SEQUENCE</scope>
</reference>
<dbReference type="InterPro" id="IPR003523">
    <property type="entry name" value="Transcription_factor_COE"/>
</dbReference>
<keyword evidence="3 10" id="KW-0479">Metal-binding</keyword>
<evidence type="ECO:0000259" key="13">
    <source>
        <dbReference type="Pfam" id="PF16422"/>
    </source>
</evidence>
<dbReference type="SUPFAM" id="SSF81296">
    <property type="entry name" value="E set domains"/>
    <property type="match status" value="1"/>
</dbReference>
<evidence type="ECO:0000256" key="1">
    <source>
        <dbReference type="ARBA" id="ARBA00004123"/>
    </source>
</evidence>
<accession>E5LP61</accession>
<proteinExistence type="evidence at transcript level"/>
<evidence type="ECO:0000256" key="11">
    <source>
        <dbReference type="SAM" id="MobiDB-lite"/>
    </source>
</evidence>
<dbReference type="InterPro" id="IPR014756">
    <property type="entry name" value="Ig_E-set"/>
</dbReference>
<comment type="similarity">
    <text evidence="2 10">Belongs to the COE family.</text>
</comment>
<dbReference type="GO" id="GO:0005634">
    <property type="term" value="C:nucleus"/>
    <property type="evidence" value="ECO:0007669"/>
    <property type="project" value="UniProtKB-SubCell"/>
</dbReference>
<dbReference type="GO" id="GO:0006355">
    <property type="term" value="P:regulation of DNA-templated transcription"/>
    <property type="evidence" value="ECO:0007669"/>
    <property type="project" value="InterPro"/>
</dbReference>
<name>E5LP61_MNELE</name>
<dbReference type="EMBL" id="HQ529595">
    <property type="protein sequence ID" value="ADQ39027.1"/>
    <property type="molecule type" value="mRNA"/>
</dbReference>
<dbReference type="Pfam" id="PF01833">
    <property type="entry name" value="TIG"/>
    <property type="match status" value="1"/>
</dbReference>
<dbReference type="InterPro" id="IPR038173">
    <property type="entry name" value="COE_DBD_sf"/>
</dbReference>
<dbReference type="Gene3D" id="2.60.40.3180">
    <property type="entry name" value="Transcription factor COE1, DNA-binding domain"/>
    <property type="match status" value="1"/>
</dbReference>
<dbReference type="AlphaFoldDB" id="E5LP61"/>
<feature type="domain" description="Transcription factor COE DNA-binding" evidence="13">
    <location>
        <begin position="4"/>
        <end position="199"/>
    </location>
</feature>
<keyword evidence="6 10" id="KW-0805">Transcription regulation</keyword>
<protein>
    <submittedName>
        <fullName evidence="14">Transcription factor COE</fullName>
    </submittedName>
</protein>
<comment type="subcellular location">
    <subcellularLocation>
        <location evidence="1 10">Nucleus</location>
    </subcellularLocation>
</comment>
<organism evidence="14">
    <name type="scientific">Mnemiopsis leidyi</name>
    <name type="common">Sea walnut</name>
    <name type="synonym">Warty comb jellyfish</name>
    <dbReference type="NCBI Taxonomy" id="27923"/>
    <lineage>
        <taxon>Eukaryota</taxon>
        <taxon>Metazoa</taxon>
        <taxon>Ctenophora</taxon>
        <taxon>Tentaculata</taxon>
        <taxon>Lobata</taxon>
        <taxon>Bolinopsidae</taxon>
        <taxon>Mnemiopsis</taxon>
    </lineage>
</organism>
<evidence type="ECO:0000256" key="2">
    <source>
        <dbReference type="ARBA" id="ARBA00010340"/>
    </source>
</evidence>
<keyword evidence="8 10" id="KW-0804">Transcription</keyword>
<keyword evidence="4 10" id="KW-0863">Zinc-finger</keyword>
<dbReference type="InterPro" id="IPR032200">
    <property type="entry name" value="COE_DBD"/>
</dbReference>
<dbReference type="FunFam" id="2.60.40.3180:FF:000004">
    <property type="entry name" value="Transcription factor COE1"/>
    <property type="match status" value="1"/>
</dbReference>
<dbReference type="Gene3D" id="2.60.40.10">
    <property type="entry name" value="Immunoglobulins"/>
    <property type="match status" value="1"/>
</dbReference>
<evidence type="ECO:0000256" key="8">
    <source>
        <dbReference type="ARBA" id="ARBA00023163"/>
    </source>
</evidence>
<dbReference type="Pfam" id="PF16422">
    <property type="entry name" value="COE1_DBD"/>
    <property type="match status" value="1"/>
</dbReference>
<sequence length="450" mass="49636">MTVVSSVVFEQNPPANLRKSNFFSFVCRLFDSSNQVLRISSALCVGFIENNKGTKVLRNGVRYKLNVVTQDGKEVEDFIHVIVVDSDSNEIVPFQGQDRNPSMTRVLLTHESICSRCAAKKSCGNKNDTPADPVIQDQTGLKVFLKCNQNCLINAGNPRELRKFKLAISGTQDLSCHNWAFSSPMFVHNNSKHGRVTKSKSSPDSLTDPSISLIWPQPGPLCGGRALIVGKNFAEDAHVLFGTTSIHSKVITPDAIQIEVPPVSQNSVVMVTLIQRNQLFQRGWHYSYCSPEVEQISVSPLNLSTSRLPKPFVRHYNEAEQIATFSSMLGINRERQSRSYSSPAPPHSPTYPPPPRKPIAISATTEGDELPPAAKTPLEESPFSYSKEGSAFNRVRRDLVPFAGPTTAEEAAARLETATILQSLKTRSHVAQGYIKMDAEISNNESQEPT</sequence>
<keyword evidence="9 10" id="KW-0539">Nucleus</keyword>
<evidence type="ECO:0000259" key="12">
    <source>
        <dbReference type="Pfam" id="PF01833"/>
    </source>
</evidence>
<evidence type="ECO:0000256" key="7">
    <source>
        <dbReference type="ARBA" id="ARBA00023125"/>
    </source>
</evidence>
<dbReference type="GO" id="GO:0008270">
    <property type="term" value="F:zinc ion binding"/>
    <property type="evidence" value="ECO:0007669"/>
    <property type="project" value="UniProtKB-KW"/>
</dbReference>
<keyword evidence="5 10" id="KW-0862">Zinc</keyword>
<gene>
    <name evidence="14" type="primary">COE</name>
</gene>
<dbReference type="InterPro" id="IPR013783">
    <property type="entry name" value="Ig-like_fold"/>
</dbReference>
<evidence type="ECO:0000256" key="5">
    <source>
        <dbReference type="ARBA" id="ARBA00022833"/>
    </source>
</evidence>
<feature type="region of interest" description="Disordered" evidence="11">
    <location>
        <begin position="334"/>
        <end position="362"/>
    </location>
</feature>